<dbReference type="PANTHER" id="PTHR43178:SF5">
    <property type="entry name" value="LIPOAMIDE ACYLTRANSFERASE COMPONENT OF BRANCHED-CHAIN ALPHA-KETO ACID DEHYDROGENASE COMPLEX, MITOCHONDRIAL"/>
    <property type="match status" value="1"/>
</dbReference>
<comment type="caution">
    <text evidence="9">The sequence shown here is derived from an EMBL/GenBank/DDBJ whole genome shotgun (WGS) entry which is preliminary data.</text>
</comment>
<dbReference type="Gene3D" id="2.40.50.100">
    <property type="match status" value="1"/>
</dbReference>
<dbReference type="CDD" id="cd06849">
    <property type="entry name" value="lipoyl_domain"/>
    <property type="match status" value="1"/>
</dbReference>
<evidence type="ECO:0000256" key="6">
    <source>
        <dbReference type="RuleBase" id="RU003423"/>
    </source>
</evidence>
<dbReference type="Pfam" id="PF00198">
    <property type="entry name" value="2-oxoacid_dh"/>
    <property type="match status" value="1"/>
</dbReference>
<dbReference type="GO" id="GO:0016407">
    <property type="term" value="F:acetyltransferase activity"/>
    <property type="evidence" value="ECO:0007669"/>
    <property type="project" value="TreeGrafter"/>
</dbReference>
<proteinExistence type="inferred from homology"/>
<protein>
    <recommendedName>
        <fullName evidence="6">Dihydrolipoamide acetyltransferase component of pyruvate dehydrogenase complex</fullName>
        <ecNumber evidence="6">2.3.1.-</ecNumber>
    </recommendedName>
</protein>
<evidence type="ECO:0000256" key="2">
    <source>
        <dbReference type="ARBA" id="ARBA00007317"/>
    </source>
</evidence>
<organism evidence="9 10">
    <name type="scientific">Neobacillus rhizophilus</name>
    <dbReference type="NCBI Taxonomy" id="2833579"/>
    <lineage>
        <taxon>Bacteria</taxon>
        <taxon>Bacillati</taxon>
        <taxon>Bacillota</taxon>
        <taxon>Bacilli</taxon>
        <taxon>Bacillales</taxon>
        <taxon>Bacillaceae</taxon>
        <taxon>Neobacillus</taxon>
    </lineage>
</organism>
<dbReference type="InterPro" id="IPR003016">
    <property type="entry name" value="2-oxoA_DH_lipoyl-BS"/>
</dbReference>
<dbReference type="SUPFAM" id="SSF52777">
    <property type="entry name" value="CoA-dependent acyltransferases"/>
    <property type="match status" value="1"/>
</dbReference>
<keyword evidence="5 6" id="KW-0012">Acyltransferase</keyword>
<keyword evidence="4 6" id="KW-0450">Lipoyl</keyword>
<dbReference type="InterPro" id="IPR004167">
    <property type="entry name" value="PSBD"/>
</dbReference>
<comment type="cofactor">
    <cofactor evidence="1 6">
        <name>(R)-lipoate</name>
        <dbReference type="ChEBI" id="CHEBI:83088"/>
    </cofactor>
</comment>
<dbReference type="InterPro" id="IPR023213">
    <property type="entry name" value="CAT-like_dom_sf"/>
</dbReference>
<dbReference type="EC" id="2.3.1.-" evidence="6"/>
<dbReference type="AlphaFoldDB" id="A0A942U4G2"/>
<dbReference type="SUPFAM" id="SSF47005">
    <property type="entry name" value="Peripheral subunit-binding domain of 2-oxo acid dehydrogenase complex"/>
    <property type="match status" value="1"/>
</dbReference>
<dbReference type="InterPro" id="IPR011053">
    <property type="entry name" value="Single_hybrid_motif"/>
</dbReference>
<dbReference type="Gene3D" id="3.30.559.10">
    <property type="entry name" value="Chloramphenicol acetyltransferase-like domain"/>
    <property type="match status" value="1"/>
</dbReference>
<evidence type="ECO:0000256" key="5">
    <source>
        <dbReference type="ARBA" id="ARBA00023315"/>
    </source>
</evidence>
<evidence type="ECO:0000259" key="8">
    <source>
        <dbReference type="PROSITE" id="PS51826"/>
    </source>
</evidence>
<dbReference type="Gene3D" id="4.10.320.10">
    <property type="entry name" value="E3-binding domain"/>
    <property type="match status" value="1"/>
</dbReference>
<evidence type="ECO:0000313" key="9">
    <source>
        <dbReference type="EMBL" id="MBS4210879.1"/>
    </source>
</evidence>
<dbReference type="PROSITE" id="PS51826">
    <property type="entry name" value="PSBD"/>
    <property type="match status" value="1"/>
</dbReference>
<dbReference type="Pfam" id="PF00364">
    <property type="entry name" value="Biotin_lipoyl"/>
    <property type="match status" value="1"/>
</dbReference>
<dbReference type="PROSITE" id="PS50968">
    <property type="entry name" value="BIOTINYL_LIPOYL"/>
    <property type="match status" value="1"/>
</dbReference>
<gene>
    <name evidence="9" type="ORF">KHA99_00270</name>
</gene>
<evidence type="ECO:0000256" key="4">
    <source>
        <dbReference type="ARBA" id="ARBA00022823"/>
    </source>
</evidence>
<dbReference type="GO" id="GO:0005737">
    <property type="term" value="C:cytoplasm"/>
    <property type="evidence" value="ECO:0007669"/>
    <property type="project" value="TreeGrafter"/>
</dbReference>
<evidence type="ECO:0000313" key="10">
    <source>
        <dbReference type="Proteomes" id="UP000679749"/>
    </source>
</evidence>
<dbReference type="Pfam" id="PF02817">
    <property type="entry name" value="E3_binding"/>
    <property type="match status" value="1"/>
</dbReference>
<feature type="domain" description="Peripheral subunit-binding (PSBD)" evidence="8">
    <location>
        <begin position="122"/>
        <end position="159"/>
    </location>
</feature>
<dbReference type="InterPro" id="IPR000089">
    <property type="entry name" value="Biotin_lipoyl"/>
</dbReference>
<dbReference type="SUPFAM" id="SSF51230">
    <property type="entry name" value="Single hybrid motif"/>
    <property type="match status" value="1"/>
</dbReference>
<dbReference type="EMBL" id="JAGYPF010000001">
    <property type="protein sequence ID" value="MBS4210879.1"/>
    <property type="molecule type" value="Genomic_DNA"/>
</dbReference>
<keyword evidence="10" id="KW-1185">Reference proteome</keyword>
<feature type="domain" description="Lipoyl-binding" evidence="7">
    <location>
        <begin position="1"/>
        <end position="76"/>
    </location>
</feature>
<name>A0A942U4G2_9BACI</name>
<dbReference type="PROSITE" id="PS00189">
    <property type="entry name" value="LIPOYL"/>
    <property type="match status" value="1"/>
</dbReference>
<dbReference type="PANTHER" id="PTHR43178">
    <property type="entry name" value="DIHYDROLIPOAMIDE ACETYLTRANSFERASE COMPONENT OF PYRUVATE DEHYDROGENASE COMPLEX"/>
    <property type="match status" value="1"/>
</dbReference>
<accession>A0A942U4G2</accession>
<dbReference type="RefSeq" id="WP_213115440.1">
    <property type="nucleotide sequence ID" value="NZ_JAGYPF010000001.1"/>
</dbReference>
<keyword evidence="3 6" id="KW-0808">Transferase</keyword>
<dbReference type="InterPro" id="IPR050743">
    <property type="entry name" value="2-oxoacid_DH_E2_comp"/>
</dbReference>
<dbReference type="Proteomes" id="UP000679749">
    <property type="component" value="Unassembled WGS sequence"/>
</dbReference>
<evidence type="ECO:0000256" key="3">
    <source>
        <dbReference type="ARBA" id="ARBA00022679"/>
    </source>
</evidence>
<dbReference type="GO" id="GO:0031405">
    <property type="term" value="F:lipoic acid binding"/>
    <property type="evidence" value="ECO:0007669"/>
    <property type="project" value="TreeGrafter"/>
</dbReference>
<evidence type="ECO:0000256" key="1">
    <source>
        <dbReference type="ARBA" id="ARBA00001938"/>
    </source>
</evidence>
<sequence>MNEVKMPRLGVTMQAGTVANWLLEEGDFVEKGDYLFEMETEKATVEIEAMNSGVLRKIIIPEGQEVPVNTVIAILAEEDEEINLSPYLEAQPAEEATVQVAAAVEAVAEKQEAAGKVGGGGKAAPKARQLAKQLGIDLATVIGTGKDGLITEKDVQNAAAVTETTAELRIKETIPLNHVKKSMSENMLNSWRNIPQFTQIVSVNMTQVLKAKKELGGVSINDVIVKAVANVVREYSIVNSRLEENKIVVFEDVNISVAVNSGQGLVVPVVKNADSKSVSEISKEIKALSEKANNNQLTLDDYANGTITVSNLGSLGIETGTPIINAPQSTIIFAGSIQKTPVVNEFDEIVVAPMMKLSIAYDHRFIDGVTAAGFTNAVKNALENLSVHSLA</sequence>
<reference evidence="9" key="1">
    <citation type="submission" date="2021-05" db="EMBL/GenBank/DDBJ databases">
        <title>Novel Bacillus species.</title>
        <authorList>
            <person name="Liu G."/>
        </authorList>
    </citation>
    <scope>NUCLEOTIDE SEQUENCE</scope>
    <source>
        <strain evidence="9">FJAT-49825</strain>
    </source>
</reference>
<evidence type="ECO:0000259" key="7">
    <source>
        <dbReference type="PROSITE" id="PS50968"/>
    </source>
</evidence>
<dbReference type="InterPro" id="IPR001078">
    <property type="entry name" value="2-oxoacid_DH_actylTfrase"/>
</dbReference>
<comment type="similarity">
    <text evidence="2 6">Belongs to the 2-oxoacid dehydrogenase family.</text>
</comment>
<dbReference type="InterPro" id="IPR036625">
    <property type="entry name" value="E3-bd_dom_sf"/>
</dbReference>